<comment type="similarity">
    <text evidence="7">Belongs to the binding-protein-dependent transport system permease family.</text>
</comment>
<evidence type="ECO:0000313" key="10">
    <source>
        <dbReference type="Proteomes" id="UP001589838"/>
    </source>
</evidence>
<feature type="transmembrane region" description="Helical" evidence="7">
    <location>
        <begin position="101"/>
        <end position="122"/>
    </location>
</feature>
<feature type="transmembrane region" description="Helical" evidence="7">
    <location>
        <begin position="7"/>
        <end position="29"/>
    </location>
</feature>
<feature type="transmembrane region" description="Helical" evidence="7">
    <location>
        <begin position="194"/>
        <end position="212"/>
    </location>
</feature>
<evidence type="ECO:0000256" key="5">
    <source>
        <dbReference type="ARBA" id="ARBA00022989"/>
    </source>
</evidence>
<name>A0ABV6KBH8_9BACI</name>
<dbReference type="RefSeq" id="WP_335963473.1">
    <property type="nucleotide sequence ID" value="NZ_JAXBLX010000052.1"/>
</dbReference>
<dbReference type="Pfam" id="PF00528">
    <property type="entry name" value="BPD_transp_1"/>
    <property type="match status" value="1"/>
</dbReference>
<evidence type="ECO:0000256" key="3">
    <source>
        <dbReference type="ARBA" id="ARBA00022475"/>
    </source>
</evidence>
<evidence type="ECO:0000256" key="6">
    <source>
        <dbReference type="ARBA" id="ARBA00023136"/>
    </source>
</evidence>
<sequence>MAKLKRIFIYAFLTGASIVSIFPFLWMIVSATNRSVDVTKGRLLPGTHLLENFQNLLASVNLVPSLMNSAKISISTTVLSLLIASLAGYGFEIYRSKSTDVVFNILLLSMMIPFAALMVPLFRMFAGFSQAVPFIGINTLASVVLPTLTTAFLIFFFRQSTKMFPKELLEAGRIDGLTEIGVFFRIYVPTMKTTYAAAAIITFMASWNNYLWPLVVLQSPDKMTIPLLISNLGSSYSPDFGVIMTAIVIATLPTAFIFFLMQKHFVAGMMGSVKG</sequence>
<evidence type="ECO:0000256" key="7">
    <source>
        <dbReference type="RuleBase" id="RU363032"/>
    </source>
</evidence>
<evidence type="ECO:0000313" key="9">
    <source>
        <dbReference type="EMBL" id="MFC0469201.1"/>
    </source>
</evidence>
<dbReference type="EMBL" id="JBHLUX010000002">
    <property type="protein sequence ID" value="MFC0469201.1"/>
    <property type="molecule type" value="Genomic_DNA"/>
</dbReference>
<dbReference type="InterPro" id="IPR000515">
    <property type="entry name" value="MetI-like"/>
</dbReference>
<evidence type="ECO:0000256" key="2">
    <source>
        <dbReference type="ARBA" id="ARBA00022448"/>
    </source>
</evidence>
<feature type="transmembrane region" description="Helical" evidence="7">
    <location>
        <begin position="72"/>
        <end position="89"/>
    </location>
</feature>
<dbReference type="PANTHER" id="PTHR43744:SF2">
    <property type="entry name" value="ARABINOOLIGOSACCHARIDES TRANSPORT SYSTEM PERMEASE PROTEIN ARAQ"/>
    <property type="match status" value="1"/>
</dbReference>
<gene>
    <name evidence="9" type="ORF">ACFFHM_01190</name>
</gene>
<evidence type="ECO:0000256" key="1">
    <source>
        <dbReference type="ARBA" id="ARBA00004651"/>
    </source>
</evidence>
<dbReference type="Proteomes" id="UP001589838">
    <property type="component" value="Unassembled WGS sequence"/>
</dbReference>
<protein>
    <submittedName>
        <fullName evidence="9">Carbohydrate ABC transporter permease</fullName>
    </submittedName>
</protein>
<dbReference type="PROSITE" id="PS50928">
    <property type="entry name" value="ABC_TM1"/>
    <property type="match status" value="1"/>
</dbReference>
<dbReference type="CDD" id="cd06261">
    <property type="entry name" value="TM_PBP2"/>
    <property type="match status" value="1"/>
</dbReference>
<keyword evidence="5 7" id="KW-1133">Transmembrane helix</keyword>
<keyword evidence="10" id="KW-1185">Reference proteome</keyword>
<keyword evidence="4 7" id="KW-0812">Transmembrane</keyword>
<feature type="transmembrane region" description="Helical" evidence="7">
    <location>
        <begin position="134"/>
        <end position="157"/>
    </location>
</feature>
<accession>A0ABV6KBH8</accession>
<feature type="domain" description="ABC transmembrane type-1" evidence="8">
    <location>
        <begin position="66"/>
        <end position="261"/>
    </location>
</feature>
<dbReference type="Gene3D" id="1.10.3720.10">
    <property type="entry name" value="MetI-like"/>
    <property type="match status" value="1"/>
</dbReference>
<comment type="caution">
    <text evidence="9">The sequence shown here is derived from an EMBL/GenBank/DDBJ whole genome shotgun (WGS) entry which is preliminary data.</text>
</comment>
<proteinExistence type="inferred from homology"/>
<keyword evidence="2 7" id="KW-0813">Transport</keyword>
<dbReference type="SUPFAM" id="SSF161098">
    <property type="entry name" value="MetI-like"/>
    <property type="match status" value="1"/>
</dbReference>
<keyword evidence="6 7" id="KW-0472">Membrane</keyword>
<dbReference type="PANTHER" id="PTHR43744">
    <property type="entry name" value="ABC TRANSPORTER PERMEASE PROTEIN MG189-RELATED-RELATED"/>
    <property type="match status" value="1"/>
</dbReference>
<evidence type="ECO:0000256" key="4">
    <source>
        <dbReference type="ARBA" id="ARBA00022692"/>
    </source>
</evidence>
<dbReference type="InterPro" id="IPR035906">
    <property type="entry name" value="MetI-like_sf"/>
</dbReference>
<keyword evidence="3" id="KW-1003">Cell membrane</keyword>
<comment type="subcellular location">
    <subcellularLocation>
        <location evidence="1 7">Cell membrane</location>
        <topology evidence="1 7">Multi-pass membrane protein</topology>
    </subcellularLocation>
</comment>
<evidence type="ECO:0000259" key="8">
    <source>
        <dbReference type="PROSITE" id="PS50928"/>
    </source>
</evidence>
<reference evidence="9 10" key="1">
    <citation type="submission" date="2024-09" db="EMBL/GenBank/DDBJ databases">
        <authorList>
            <person name="Sun Q."/>
            <person name="Mori K."/>
        </authorList>
    </citation>
    <scope>NUCLEOTIDE SEQUENCE [LARGE SCALE GENOMIC DNA]</scope>
    <source>
        <strain evidence="9 10">NCAIM B.02610</strain>
    </source>
</reference>
<organism evidence="9 10">
    <name type="scientific">Halalkalibacter kiskunsagensis</name>
    <dbReference type="NCBI Taxonomy" id="1548599"/>
    <lineage>
        <taxon>Bacteria</taxon>
        <taxon>Bacillati</taxon>
        <taxon>Bacillota</taxon>
        <taxon>Bacilli</taxon>
        <taxon>Bacillales</taxon>
        <taxon>Bacillaceae</taxon>
        <taxon>Halalkalibacter</taxon>
    </lineage>
</organism>
<feature type="transmembrane region" description="Helical" evidence="7">
    <location>
        <begin position="240"/>
        <end position="260"/>
    </location>
</feature>